<feature type="compositionally biased region" description="Basic and acidic residues" evidence="1">
    <location>
        <begin position="21"/>
        <end position="44"/>
    </location>
</feature>
<evidence type="ECO:0000313" key="2">
    <source>
        <dbReference type="EMBL" id="WPG99620.1"/>
    </source>
</evidence>
<keyword evidence="3" id="KW-1185">Reference proteome</keyword>
<evidence type="ECO:0008006" key="4">
    <source>
        <dbReference type="Google" id="ProtNLM"/>
    </source>
</evidence>
<dbReference type="InterPro" id="IPR021833">
    <property type="entry name" value="DUF3425"/>
</dbReference>
<protein>
    <recommendedName>
        <fullName evidence="4">BZIP domain-containing protein</fullName>
    </recommendedName>
</protein>
<name>A0AAQ3M4A1_9PEZI</name>
<gene>
    <name evidence="2" type="ORF">R9X50_00243800</name>
</gene>
<dbReference type="AlphaFoldDB" id="A0AAQ3M4A1"/>
<dbReference type="PANTHER" id="PTHR38116">
    <property type="entry name" value="CHROMOSOME 7, WHOLE GENOME SHOTGUN SEQUENCE"/>
    <property type="match status" value="1"/>
</dbReference>
<sequence>MEHNPEVTVPVPRSLSSDRNIPIKDFTRTSENWRGKNDPSERRRIQNRLNQRAFRQRRQREGPSSARIRAMSGPELQQRGGNLCRSSQEDDTEPGTSYSEPTPPLSTAYDDRAASAPNLSLSSDISTVDMILVWDELAQLINRNFMAAAEANAQHLNLTLTKHDEVPGCVPRREIREIPNTLIPVHLQYQIPHDPIIDIIPHSRLRFNILEAIAANELDANEFSKCLRASGALEKVNDTWLRSGLVVWGASDDVSSWEMSEGFIVQFEPLVRGCEDLIAATNDWRDKRGEALIPVPSNRGRPR</sequence>
<evidence type="ECO:0000256" key="1">
    <source>
        <dbReference type="SAM" id="MobiDB-lite"/>
    </source>
</evidence>
<dbReference type="PANTHER" id="PTHR38116:SF1">
    <property type="entry name" value="BZIP DOMAIN-CONTAINING PROTEIN"/>
    <property type="match status" value="1"/>
</dbReference>
<proteinExistence type="predicted"/>
<reference evidence="2 3" key="1">
    <citation type="submission" date="2023-11" db="EMBL/GenBank/DDBJ databases">
        <title>An acidophilic fungus is an integral part of prey digestion in a carnivorous sundew plant.</title>
        <authorList>
            <person name="Tsai I.J."/>
        </authorList>
    </citation>
    <scope>NUCLEOTIDE SEQUENCE [LARGE SCALE GENOMIC DNA]</scope>
    <source>
        <strain evidence="2">169a</strain>
    </source>
</reference>
<dbReference type="Proteomes" id="UP001303373">
    <property type="component" value="Chromosome 3"/>
</dbReference>
<evidence type="ECO:0000313" key="3">
    <source>
        <dbReference type="Proteomes" id="UP001303373"/>
    </source>
</evidence>
<dbReference type="EMBL" id="CP138582">
    <property type="protein sequence ID" value="WPG99620.1"/>
    <property type="molecule type" value="Genomic_DNA"/>
</dbReference>
<dbReference type="Pfam" id="PF11905">
    <property type="entry name" value="DUF3425"/>
    <property type="match status" value="1"/>
</dbReference>
<organism evidence="2 3">
    <name type="scientific">Acrodontium crateriforme</name>
    <dbReference type="NCBI Taxonomy" id="150365"/>
    <lineage>
        <taxon>Eukaryota</taxon>
        <taxon>Fungi</taxon>
        <taxon>Dikarya</taxon>
        <taxon>Ascomycota</taxon>
        <taxon>Pezizomycotina</taxon>
        <taxon>Dothideomycetes</taxon>
        <taxon>Dothideomycetidae</taxon>
        <taxon>Mycosphaerellales</taxon>
        <taxon>Teratosphaeriaceae</taxon>
        <taxon>Acrodontium</taxon>
    </lineage>
</organism>
<accession>A0AAQ3M4A1</accession>
<feature type="region of interest" description="Disordered" evidence="1">
    <location>
        <begin position="1"/>
        <end position="110"/>
    </location>
</feature>